<keyword evidence="1" id="KW-0175">Coiled coil</keyword>
<dbReference type="Proteomes" id="UP000193380">
    <property type="component" value="Unassembled WGS sequence"/>
</dbReference>
<feature type="coiled-coil region" evidence="1">
    <location>
        <begin position="23"/>
        <end position="57"/>
    </location>
</feature>
<gene>
    <name evidence="2" type="ORF">GSONMT00034993001</name>
</gene>
<dbReference type="AlphaFoldDB" id="A0A060Z199"/>
<sequence length="96" mass="10772">MLFCVSLSDLLSSLSSGGYLNDHEAVTKAFAEARQMKEQLKREQQVLDAKVAAVNNLSLNNGRSDKVRYVSTSLTLQLFFYSTQPNAFCPHTTNRR</sequence>
<organism evidence="2 3">
    <name type="scientific">Oncorhynchus mykiss</name>
    <name type="common">Rainbow trout</name>
    <name type="synonym">Salmo gairdneri</name>
    <dbReference type="NCBI Taxonomy" id="8022"/>
    <lineage>
        <taxon>Eukaryota</taxon>
        <taxon>Metazoa</taxon>
        <taxon>Chordata</taxon>
        <taxon>Craniata</taxon>
        <taxon>Vertebrata</taxon>
        <taxon>Euteleostomi</taxon>
        <taxon>Actinopterygii</taxon>
        <taxon>Neopterygii</taxon>
        <taxon>Teleostei</taxon>
        <taxon>Protacanthopterygii</taxon>
        <taxon>Salmoniformes</taxon>
        <taxon>Salmonidae</taxon>
        <taxon>Salmoninae</taxon>
        <taxon>Oncorhynchus</taxon>
    </lineage>
</organism>
<accession>A0A060Z199</accession>
<evidence type="ECO:0000256" key="1">
    <source>
        <dbReference type="SAM" id="Coils"/>
    </source>
</evidence>
<evidence type="ECO:0000313" key="2">
    <source>
        <dbReference type="EMBL" id="CDQ97632.1"/>
    </source>
</evidence>
<evidence type="ECO:0000313" key="3">
    <source>
        <dbReference type="Proteomes" id="UP000193380"/>
    </source>
</evidence>
<protein>
    <submittedName>
        <fullName evidence="2">Uncharacterized protein</fullName>
    </submittedName>
</protein>
<dbReference type="STRING" id="8022.A0A060Z199"/>
<dbReference type="EMBL" id="FR932169">
    <property type="protein sequence ID" value="CDQ97632.1"/>
    <property type="molecule type" value="Genomic_DNA"/>
</dbReference>
<reference evidence="2" key="2">
    <citation type="submission" date="2014-03" db="EMBL/GenBank/DDBJ databases">
        <authorList>
            <person name="Genoscope - CEA"/>
        </authorList>
    </citation>
    <scope>NUCLEOTIDE SEQUENCE</scope>
</reference>
<dbReference type="PaxDb" id="8022-A0A060Z199"/>
<name>A0A060Z199_ONCMY</name>
<proteinExistence type="predicted"/>
<reference evidence="2" key="1">
    <citation type="journal article" date="2014" name="Nat. Commun.">
        <title>The rainbow trout genome provides novel insights into evolution after whole-genome duplication in vertebrates.</title>
        <authorList>
            <person name="Berthelot C."/>
            <person name="Brunet F."/>
            <person name="Chalopin D."/>
            <person name="Juanchich A."/>
            <person name="Bernard M."/>
            <person name="Noel B."/>
            <person name="Bento P."/>
            <person name="Da Silva C."/>
            <person name="Labadie K."/>
            <person name="Alberti A."/>
            <person name="Aury J.M."/>
            <person name="Louis A."/>
            <person name="Dehais P."/>
            <person name="Bardou P."/>
            <person name="Montfort J."/>
            <person name="Klopp C."/>
            <person name="Cabau C."/>
            <person name="Gaspin C."/>
            <person name="Thorgaard G.H."/>
            <person name="Boussaha M."/>
            <person name="Quillet E."/>
            <person name="Guyomard R."/>
            <person name="Galiana D."/>
            <person name="Bobe J."/>
            <person name="Volff J.N."/>
            <person name="Genet C."/>
            <person name="Wincker P."/>
            <person name="Jaillon O."/>
            <person name="Roest Crollius H."/>
            <person name="Guiguen Y."/>
        </authorList>
    </citation>
    <scope>NUCLEOTIDE SEQUENCE [LARGE SCALE GENOMIC DNA]</scope>
</reference>